<keyword evidence="1" id="KW-0732">Signal</keyword>
<evidence type="ECO:0000313" key="2">
    <source>
        <dbReference type="EMBL" id="CPR18210.1"/>
    </source>
</evidence>
<dbReference type="EMBL" id="LN829119">
    <property type="protein sequence ID" value="CPR18210.1"/>
    <property type="molecule type" value="Genomic_DNA"/>
</dbReference>
<proteinExistence type="predicted"/>
<dbReference type="InterPro" id="IPR006311">
    <property type="entry name" value="TAT_signal"/>
</dbReference>
<protein>
    <submittedName>
        <fullName evidence="2">Formate dehydrogenase region TAT target</fullName>
    </submittedName>
</protein>
<feature type="chain" id="PRO_5002306119" evidence="1">
    <location>
        <begin position="40"/>
        <end position="68"/>
    </location>
</feature>
<sequence>MQNDKKAAAADRRSFLKLAGASVVGGGAAAVAAASPALAAEVEAEPKPGQTYRESEHVKRYYELAKFM</sequence>
<dbReference type="AlphaFoldDB" id="A0A0D6JDV6"/>
<dbReference type="PROSITE" id="PS51318">
    <property type="entry name" value="TAT"/>
    <property type="match status" value="1"/>
</dbReference>
<dbReference type="InterPro" id="IPR014177">
    <property type="entry name" value="Formate_DH_TAT-contain"/>
</dbReference>
<evidence type="ECO:0000256" key="1">
    <source>
        <dbReference type="SAM" id="SignalP"/>
    </source>
</evidence>
<dbReference type="NCBIfam" id="TIGR01409">
    <property type="entry name" value="TAT_signal_seq"/>
    <property type="match status" value="1"/>
</dbReference>
<feature type="signal peptide" evidence="1">
    <location>
        <begin position="1"/>
        <end position="39"/>
    </location>
</feature>
<gene>
    <name evidence="2" type="ORF">YBN1229_v1_1606</name>
</gene>
<dbReference type="PIRSF" id="PIRSF036704">
    <property type="entry name" value="UCP036704"/>
    <property type="match status" value="1"/>
</dbReference>
<accession>A0A0D6JDV6</accession>
<organism evidence="2 3">
    <name type="scientific">Candidatus Filomicrobium marinum</name>
    <dbReference type="NCBI Taxonomy" id="1608628"/>
    <lineage>
        <taxon>Bacteria</taxon>
        <taxon>Pseudomonadati</taxon>
        <taxon>Pseudomonadota</taxon>
        <taxon>Alphaproteobacteria</taxon>
        <taxon>Hyphomicrobiales</taxon>
        <taxon>Hyphomicrobiaceae</taxon>
        <taxon>Filomicrobium</taxon>
    </lineage>
</organism>
<dbReference type="InterPro" id="IPR019546">
    <property type="entry name" value="TAT_signal_bac_arc"/>
</dbReference>
<dbReference type="KEGG" id="fil:BN1229_v1_1604"/>
<evidence type="ECO:0000313" key="3">
    <source>
        <dbReference type="Proteomes" id="UP000033187"/>
    </source>
</evidence>
<dbReference type="RefSeq" id="WP_046477721.1">
    <property type="nucleotide sequence ID" value="NZ_LN829118.1"/>
</dbReference>
<keyword evidence="3" id="KW-1185">Reference proteome</keyword>
<name>A0A0D6JDV6_9HYPH</name>
<reference evidence="3" key="1">
    <citation type="submission" date="2015-02" db="EMBL/GenBank/DDBJ databases">
        <authorList>
            <person name="Chooi Y.-H."/>
        </authorList>
    </citation>
    <scope>NUCLEOTIDE SEQUENCE [LARGE SCALE GENOMIC DNA]</scope>
    <source>
        <strain evidence="3">strain Y</strain>
    </source>
</reference>
<dbReference type="KEGG" id="fiy:BN1229_v1_1606"/>
<dbReference type="Proteomes" id="UP000033187">
    <property type="component" value="Chromosome 1"/>
</dbReference>